<dbReference type="HOGENOM" id="CLU_3064429_0_0_6"/>
<dbReference type="EMBL" id="CP003837">
    <property type="protein sequence ID" value="AGH42864.1"/>
    <property type="molecule type" value="Genomic_DNA"/>
</dbReference>
<dbReference type="RefSeq" id="WP_007636051.1">
    <property type="nucleotide sequence ID" value="NC_020514.1"/>
</dbReference>
<organism evidence="1 2">
    <name type="scientific">Paraglaciecola psychrophila 170</name>
    <dbReference type="NCBI Taxonomy" id="1129794"/>
    <lineage>
        <taxon>Bacteria</taxon>
        <taxon>Pseudomonadati</taxon>
        <taxon>Pseudomonadota</taxon>
        <taxon>Gammaproteobacteria</taxon>
        <taxon>Alteromonadales</taxon>
        <taxon>Alteromonadaceae</taxon>
        <taxon>Paraglaciecola</taxon>
    </lineage>
</organism>
<dbReference type="STRING" id="1129794.C427_0755"/>
<name>K7A2G7_9ALTE</name>
<evidence type="ECO:0000313" key="1">
    <source>
        <dbReference type="EMBL" id="AGH42864.1"/>
    </source>
</evidence>
<accession>K7A2G7</accession>
<dbReference type="Proteomes" id="UP000011864">
    <property type="component" value="Chromosome"/>
</dbReference>
<dbReference type="KEGG" id="gps:C427_0755"/>
<sequence>MSTAQISQAMGNTADWDITQVEFKKWGYEVILCADANEVSGIVFSSVLWAVSK</sequence>
<proteinExistence type="predicted"/>
<dbReference type="AlphaFoldDB" id="K7A2G7"/>
<evidence type="ECO:0000313" key="2">
    <source>
        <dbReference type="Proteomes" id="UP000011864"/>
    </source>
</evidence>
<gene>
    <name evidence="1" type="ORF">C427_0755</name>
</gene>
<protein>
    <submittedName>
        <fullName evidence="1">Uncharacterized protein</fullName>
    </submittedName>
</protein>
<reference evidence="1 2" key="1">
    <citation type="journal article" date="2013" name="Genome Announc.">
        <title>Complete Genome Sequence of Glaciecola psychrophila Strain 170T.</title>
        <authorList>
            <person name="Yin J."/>
            <person name="Chen J."/>
            <person name="Liu G."/>
            <person name="Yu Y."/>
            <person name="Song L."/>
            <person name="Wang X."/>
            <person name="Qu X."/>
        </authorList>
    </citation>
    <scope>NUCLEOTIDE SEQUENCE [LARGE SCALE GENOMIC DNA]</scope>
    <source>
        <strain evidence="1 2">170</strain>
    </source>
</reference>
<dbReference type="PATRIC" id="fig|1129794.4.peg.745"/>
<keyword evidence="2" id="KW-1185">Reference proteome</keyword>